<dbReference type="InterPro" id="IPR000073">
    <property type="entry name" value="AB_hydrolase_1"/>
</dbReference>
<dbReference type="GO" id="GO:0046503">
    <property type="term" value="P:glycerolipid catabolic process"/>
    <property type="evidence" value="ECO:0007669"/>
    <property type="project" value="TreeGrafter"/>
</dbReference>
<evidence type="ECO:0000313" key="3">
    <source>
        <dbReference type="Proteomes" id="UP000283644"/>
    </source>
</evidence>
<dbReference type="EMBL" id="QXGH01000050">
    <property type="protein sequence ID" value="RHW23329.1"/>
    <property type="molecule type" value="Genomic_DNA"/>
</dbReference>
<comment type="caution">
    <text evidence="2">The sequence shown here is derived from an EMBL/GenBank/DDBJ whole genome shotgun (WGS) entry which is preliminary data.</text>
</comment>
<dbReference type="GO" id="GO:0004867">
    <property type="term" value="F:serine-type endopeptidase inhibitor activity"/>
    <property type="evidence" value="ECO:0007669"/>
    <property type="project" value="InterPro"/>
</dbReference>
<name>A0A417XSA3_9ACTN</name>
<dbReference type="GO" id="GO:0009611">
    <property type="term" value="P:response to wounding"/>
    <property type="evidence" value="ECO:0007669"/>
    <property type="project" value="InterPro"/>
</dbReference>
<dbReference type="Pfam" id="PF00561">
    <property type="entry name" value="Abhydrolase_1"/>
    <property type="match status" value="1"/>
</dbReference>
<dbReference type="Gene3D" id="3.40.50.1820">
    <property type="entry name" value="alpha/beta hydrolase"/>
    <property type="match status" value="1"/>
</dbReference>
<dbReference type="GO" id="GO:0004806">
    <property type="term" value="F:triacylglycerol lipase activity"/>
    <property type="evidence" value="ECO:0007669"/>
    <property type="project" value="TreeGrafter"/>
</dbReference>
<proteinExistence type="predicted"/>
<dbReference type="InterPro" id="IPR029058">
    <property type="entry name" value="AB_hydrolase_fold"/>
</dbReference>
<organism evidence="2 3">
    <name type="scientific">Nocardioides immobilis</name>
    <dbReference type="NCBI Taxonomy" id="2049295"/>
    <lineage>
        <taxon>Bacteria</taxon>
        <taxon>Bacillati</taxon>
        <taxon>Actinomycetota</taxon>
        <taxon>Actinomycetes</taxon>
        <taxon>Propionibacteriales</taxon>
        <taxon>Nocardioidaceae</taxon>
        <taxon>Nocardioides</taxon>
    </lineage>
</organism>
<feature type="domain" description="AB hydrolase-1" evidence="1">
    <location>
        <begin position="25"/>
        <end position="272"/>
    </location>
</feature>
<dbReference type="Proteomes" id="UP000283644">
    <property type="component" value="Unassembled WGS sequence"/>
</dbReference>
<protein>
    <submittedName>
        <fullName evidence="2">Alpha/beta hydrolase</fullName>
    </submittedName>
</protein>
<dbReference type="PROSITE" id="PS00285">
    <property type="entry name" value="POTATO_INHIBITOR"/>
    <property type="match status" value="1"/>
</dbReference>
<keyword evidence="2" id="KW-0378">Hydrolase</keyword>
<gene>
    <name evidence="2" type="ORF">D0Z08_30390</name>
</gene>
<accession>A0A417XSA3</accession>
<evidence type="ECO:0000259" key="1">
    <source>
        <dbReference type="Pfam" id="PF00561"/>
    </source>
</evidence>
<dbReference type="InterPro" id="IPR050471">
    <property type="entry name" value="AB_hydrolase"/>
</dbReference>
<reference evidence="2 3" key="1">
    <citation type="submission" date="2018-09" db="EMBL/GenBank/DDBJ databases">
        <title>Genome sequencing of Nocardioides immobilis CCTCC AB 2017083 for comparison to Nocardioides silvaticus.</title>
        <authorList>
            <person name="Li C."/>
            <person name="Wang G."/>
        </authorList>
    </citation>
    <scope>NUCLEOTIDE SEQUENCE [LARGE SCALE GENOMIC DNA]</scope>
    <source>
        <strain evidence="2 3">CCTCC AB 2017083</strain>
    </source>
</reference>
<dbReference type="PANTHER" id="PTHR43433:SF5">
    <property type="entry name" value="AB HYDROLASE-1 DOMAIN-CONTAINING PROTEIN"/>
    <property type="match status" value="1"/>
</dbReference>
<dbReference type="PANTHER" id="PTHR43433">
    <property type="entry name" value="HYDROLASE, ALPHA/BETA FOLD FAMILY PROTEIN"/>
    <property type="match status" value="1"/>
</dbReference>
<dbReference type="SUPFAM" id="SSF53474">
    <property type="entry name" value="alpha/beta-Hydrolases"/>
    <property type="match status" value="1"/>
</dbReference>
<dbReference type="OrthoDB" id="8957634at2"/>
<dbReference type="AlphaFoldDB" id="A0A417XSA3"/>
<dbReference type="InterPro" id="IPR000864">
    <property type="entry name" value="Prot_inh_pot1"/>
</dbReference>
<dbReference type="RefSeq" id="WP_118929027.1">
    <property type="nucleotide sequence ID" value="NZ_QXGH01000050.1"/>
</dbReference>
<keyword evidence="3" id="KW-1185">Reference proteome</keyword>
<evidence type="ECO:0000313" key="2">
    <source>
        <dbReference type="EMBL" id="RHW23329.1"/>
    </source>
</evidence>
<sequence>MQTPTLADTGQVSLAYEAFGSPEDPPLVLVMGVATQMLGWPDGFCQALADAGFHVVRFDNRDIGLSTHLDDLGMPDLMALLGGGATSAPYLLADMADDTAGLFDALGFDRVHLVGLSMGGMIVQEVAMRHPDRLISLTSIMSTPSANVGAPTPEAQAVLLAPSPTSAAEAAELAVNTYRVVGSPGYPLDEEWLRAMGEESFRRAIDPAGVVRQLAAILCSPDRRPGLAALTVPTLVIHGDADPLVQPEGGRATADAIPGARLVTYPGMGHDLPEPLWPELVGEIAEHARTATAEVAS</sequence>